<dbReference type="EMBL" id="GBXM01098993">
    <property type="protein sequence ID" value="JAH09584.1"/>
    <property type="molecule type" value="Transcribed_RNA"/>
</dbReference>
<protein>
    <submittedName>
        <fullName evidence="1">Uncharacterized protein</fullName>
    </submittedName>
</protein>
<accession>A0A0E9PYL2</accession>
<reference evidence="1" key="1">
    <citation type="submission" date="2014-11" db="EMBL/GenBank/DDBJ databases">
        <authorList>
            <person name="Amaro Gonzalez C."/>
        </authorList>
    </citation>
    <scope>NUCLEOTIDE SEQUENCE</scope>
</reference>
<evidence type="ECO:0000313" key="1">
    <source>
        <dbReference type="EMBL" id="JAH09584.1"/>
    </source>
</evidence>
<proteinExistence type="predicted"/>
<name>A0A0E9PYL2_ANGAN</name>
<organism evidence="1">
    <name type="scientific">Anguilla anguilla</name>
    <name type="common">European freshwater eel</name>
    <name type="synonym">Muraena anguilla</name>
    <dbReference type="NCBI Taxonomy" id="7936"/>
    <lineage>
        <taxon>Eukaryota</taxon>
        <taxon>Metazoa</taxon>
        <taxon>Chordata</taxon>
        <taxon>Craniata</taxon>
        <taxon>Vertebrata</taxon>
        <taxon>Euteleostomi</taxon>
        <taxon>Actinopterygii</taxon>
        <taxon>Neopterygii</taxon>
        <taxon>Teleostei</taxon>
        <taxon>Anguilliformes</taxon>
        <taxon>Anguillidae</taxon>
        <taxon>Anguilla</taxon>
    </lineage>
</organism>
<reference evidence="1" key="2">
    <citation type="journal article" date="2015" name="Fish Shellfish Immunol.">
        <title>Early steps in the European eel (Anguilla anguilla)-Vibrio vulnificus interaction in the gills: Role of the RtxA13 toxin.</title>
        <authorList>
            <person name="Callol A."/>
            <person name="Pajuelo D."/>
            <person name="Ebbesson L."/>
            <person name="Teles M."/>
            <person name="MacKenzie S."/>
            <person name="Amaro C."/>
        </authorList>
    </citation>
    <scope>NUCLEOTIDE SEQUENCE</scope>
</reference>
<dbReference type="AlphaFoldDB" id="A0A0E9PYL2"/>
<sequence length="36" mass="4285">MEMLGIFIRNLACTGKYRQVPVHKHVRFTKFTDLFS</sequence>